<reference evidence="3 4" key="1">
    <citation type="submission" date="2012-10" db="EMBL/GenBank/DDBJ databases">
        <authorList>
            <person name="Harkins D.M."/>
            <person name="Durkin A.S."/>
            <person name="Brinkac L.M."/>
            <person name="Selengut J.D."/>
            <person name="Sanka R."/>
            <person name="DePew J."/>
            <person name="Purushe J."/>
            <person name="Peacock S.J."/>
            <person name="Thaipadungpanit J."/>
            <person name="Wuthiekanun V.W."/>
            <person name="Day N.P."/>
            <person name="Vinetz J.M."/>
            <person name="Sutton G.G."/>
            <person name="Nelson W.C."/>
            <person name="Fouts D.E."/>
        </authorList>
    </citation>
    <scope>NUCLEOTIDE SEQUENCE [LARGE SCALE GENOMIC DNA]</scope>
    <source>
        <strain evidence="3 4">H1</strain>
    </source>
</reference>
<keyword evidence="1" id="KW-1133">Transmembrane helix</keyword>
<dbReference type="Proteomes" id="UP000006253">
    <property type="component" value="Unassembled WGS sequence"/>
</dbReference>
<feature type="domain" description="DUF4340" evidence="2">
    <location>
        <begin position="122"/>
        <end position="255"/>
    </location>
</feature>
<dbReference type="InterPro" id="IPR025641">
    <property type="entry name" value="DUF4340"/>
</dbReference>
<feature type="transmembrane region" description="Helical" evidence="1">
    <location>
        <begin position="20"/>
        <end position="37"/>
    </location>
</feature>
<name>A0A0E2B4H9_9LEPT</name>
<accession>A0A0E2B4H9</accession>
<evidence type="ECO:0000313" key="3">
    <source>
        <dbReference type="EMBL" id="EKO16073.1"/>
    </source>
</evidence>
<proteinExistence type="predicted"/>
<sequence>MKFLEKIFTTIYNFIKKETAFCLFLTNIILCFIYILTSDPFGFFQRTYLNADPFFPFKKNEIDRIQIGRKGHETVLKKNKGTWSVEVREIETRSDLEKTFSFLNTILRIRKFTKISPITDPKKFGFNGEELKLEIQTESGIIGKLDIGTSENGTFVKEPDTGEIWIVEENLNSLLGRGNENFFLSGFLLPENIDTQEIHTILIYNSQNKNKKLEIEQTENGIWKPLSSVPSFCPGEDCSRIVDKIFSLKAERILKKPFEEKIIPLNSKKRFRIEIHFRSDQNSFLVLEWIGNSIHDEPVFRSDSDSILYLVDPEFLREFRETSENKIFFIEESDPIRAL</sequence>
<protein>
    <submittedName>
        <fullName evidence="3">PF14238 domain protein</fullName>
    </submittedName>
</protein>
<comment type="caution">
    <text evidence="3">The sequence shown here is derived from an EMBL/GenBank/DDBJ whole genome shotgun (WGS) entry which is preliminary data.</text>
</comment>
<organism evidence="3 4">
    <name type="scientific">Leptospira kirschneri str. H1</name>
    <dbReference type="NCBI Taxonomy" id="1049966"/>
    <lineage>
        <taxon>Bacteria</taxon>
        <taxon>Pseudomonadati</taxon>
        <taxon>Spirochaetota</taxon>
        <taxon>Spirochaetia</taxon>
        <taxon>Leptospirales</taxon>
        <taxon>Leptospiraceae</taxon>
        <taxon>Leptospira</taxon>
    </lineage>
</organism>
<keyword evidence="1" id="KW-0472">Membrane</keyword>
<evidence type="ECO:0000313" key="4">
    <source>
        <dbReference type="Proteomes" id="UP000006253"/>
    </source>
</evidence>
<dbReference type="AlphaFoldDB" id="A0A0E2B4H9"/>
<gene>
    <name evidence="3" type="ORF">LEP1GSC081_3704</name>
</gene>
<dbReference type="RefSeq" id="WP_004765174.1">
    <property type="nucleotide sequence ID" value="NZ_AHMY02000034.1"/>
</dbReference>
<evidence type="ECO:0000259" key="2">
    <source>
        <dbReference type="Pfam" id="PF14238"/>
    </source>
</evidence>
<dbReference type="Pfam" id="PF14238">
    <property type="entry name" value="DUF4340"/>
    <property type="match status" value="1"/>
</dbReference>
<keyword evidence="1" id="KW-0812">Transmembrane</keyword>
<dbReference type="EMBL" id="AHMY02000034">
    <property type="protein sequence ID" value="EKO16073.1"/>
    <property type="molecule type" value="Genomic_DNA"/>
</dbReference>
<evidence type="ECO:0000256" key="1">
    <source>
        <dbReference type="SAM" id="Phobius"/>
    </source>
</evidence>